<dbReference type="Proteomes" id="UP000238701">
    <property type="component" value="Unassembled WGS sequence"/>
</dbReference>
<name>A0A2U3KN48_9BACT</name>
<dbReference type="AlphaFoldDB" id="A0A2U3KN48"/>
<gene>
    <name evidence="1" type="ORF">SBA1_340021</name>
</gene>
<organism evidence="1 2">
    <name type="scientific">Candidatus Sulfotelmatobacter kueseliae</name>
    <dbReference type="NCBI Taxonomy" id="2042962"/>
    <lineage>
        <taxon>Bacteria</taxon>
        <taxon>Pseudomonadati</taxon>
        <taxon>Acidobacteriota</taxon>
        <taxon>Terriglobia</taxon>
        <taxon>Terriglobales</taxon>
        <taxon>Candidatus Korobacteraceae</taxon>
        <taxon>Candidatus Sulfotelmatobacter</taxon>
    </lineage>
</organism>
<reference evidence="2" key="1">
    <citation type="submission" date="2018-02" db="EMBL/GenBank/DDBJ databases">
        <authorList>
            <person name="Hausmann B."/>
        </authorList>
    </citation>
    <scope>NUCLEOTIDE SEQUENCE [LARGE SCALE GENOMIC DNA]</scope>
    <source>
        <strain evidence="2">Peat soil MAG SbA1</strain>
    </source>
</reference>
<evidence type="ECO:0000313" key="1">
    <source>
        <dbReference type="EMBL" id="SPF40980.1"/>
    </source>
</evidence>
<sequence>MLNTIWHQNNRMPAKATLAQRIAWHREHQRHCGCREVPKSLKKYFTGKNRRKHCALDSAVTADLKTQ</sequence>
<evidence type="ECO:0000313" key="2">
    <source>
        <dbReference type="Proteomes" id="UP000238701"/>
    </source>
</evidence>
<proteinExistence type="predicted"/>
<dbReference type="EMBL" id="OMOD01000127">
    <property type="protein sequence ID" value="SPF40980.1"/>
    <property type="molecule type" value="Genomic_DNA"/>
</dbReference>
<accession>A0A2U3KN48</accession>
<protein>
    <submittedName>
        <fullName evidence="1">Uncharacterized protein</fullName>
    </submittedName>
</protein>